<protein>
    <submittedName>
        <fullName evidence="2">Uncharacterized protein</fullName>
    </submittedName>
</protein>
<organism evidence="2 3">
    <name type="scientific">Hydnum rufescens UP504</name>
    <dbReference type="NCBI Taxonomy" id="1448309"/>
    <lineage>
        <taxon>Eukaryota</taxon>
        <taxon>Fungi</taxon>
        <taxon>Dikarya</taxon>
        <taxon>Basidiomycota</taxon>
        <taxon>Agaricomycotina</taxon>
        <taxon>Agaricomycetes</taxon>
        <taxon>Cantharellales</taxon>
        <taxon>Hydnaceae</taxon>
        <taxon>Hydnum</taxon>
    </lineage>
</organism>
<evidence type="ECO:0000256" key="1">
    <source>
        <dbReference type="SAM" id="MobiDB-lite"/>
    </source>
</evidence>
<dbReference type="Proteomes" id="UP000886523">
    <property type="component" value="Unassembled WGS sequence"/>
</dbReference>
<name>A0A9P6DMI3_9AGAM</name>
<proteinExistence type="predicted"/>
<feature type="region of interest" description="Disordered" evidence="1">
    <location>
        <begin position="1"/>
        <end position="31"/>
    </location>
</feature>
<dbReference type="AlphaFoldDB" id="A0A9P6DMI3"/>
<reference evidence="2" key="1">
    <citation type="journal article" date="2020" name="Nat. Commun.">
        <title>Large-scale genome sequencing of mycorrhizal fungi provides insights into the early evolution of symbiotic traits.</title>
        <authorList>
            <person name="Miyauchi S."/>
            <person name="Kiss E."/>
            <person name="Kuo A."/>
            <person name="Drula E."/>
            <person name="Kohler A."/>
            <person name="Sanchez-Garcia M."/>
            <person name="Morin E."/>
            <person name="Andreopoulos B."/>
            <person name="Barry K.W."/>
            <person name="Bonito G."/>
            <person name="Buee M."/>
            <person name="Carver A."/>
            <person name="Chen C."/>
            <person name="Cichocki N."/>
            <person name="Clum A."/>
            <person name="Culley D."/>
            <person name="Crous P.W."/>
            <person name="Fauchery L."/>
            <person name="Girlanda M."/>
            <person name="Hayes R.D."/>
            <person name="Keri Z."/>
            <person name="LaButti K."/>
            <person name="Lipzen A."/>
            <person name="Lombard V."/>
            <person name="Magnuson J."/>
            <person name="Maillard F."/>
            <person name="Murat C."/>
            <person name="Nolan M."/>
            <person name="Ohm R.A."/>
            <person name="Pangilinan J."/>
            <person name="Pereira M.F."/>
            <person name="Perotto S."/>
            <person name="Peter M."/>
            <person name="Pfister S."/>
            <person name="Riley R."/>
            <person name="Sitrit Y."/>
            <person name="Stielow J.B."/>
            <person name="Szollosi G."/>
            <person name="Zifcakova L."/>
            <person name="Stursova M."/>
            <person name="Spatafora J.W."/>
            <person name="Tedersoo L."/>
            <person name="Vaario L.M."/>
            <person name="Yamada A."/>
            <person name="Yan M."/>
            <person name="Wang P."/>
            <person name="Xu J."/>
            <person name="Bruns T."/>
            <person name="Baldrian P."/>
            <person name="Vilgalys R."/>
            <person name="Dunand C."/>
            <person name="Henrissat B."/>
            <person name="Grigoriev I.V."/>
            <person name="Hibbett D."/>
            <person name="Nagy L.G."/>
            <person name="Martin F.M."/>
        </authorList>
    </citation>
    <scope>NUCLEOTIDE SEQUENCE</scope>
    <source>
        <strain evidence="2">UP504</strain>
    </source>
</reference>
<comment type="caution">
    <text evidence="2">The sequence shown here is derived from an EMBL/GenBank/DDBJ whole genome shotgun (WGS) entry which is preliminary data.</text>
</comment>
<dbReference type="OrthoDB" id="3165590at2759"/>
<accession>A0A9P6DMI3</accession>
<evidence type="ECO:0000313" key="2">
    <source>
        <dbReference type="EMBL" id="KAF9504294.1"/>
    </source>
</evidence>
<gene>
    <name evidence="2" type="ORF">BS47DRAFT_1490222</name>
</gene>
<evidence type="ECO:0000313" key="3">
    <source>
        <dbReference type="Proteomes" id="UP000886523"/>
    </source>
</evidence>
<dbReference type="EMBL" id="MU129241">
    <property type="protein sequence ID" value="KAF9504294.1"/>
    <property type="molecule type" value="Genomic_DNA"/>
</dbReference>
<sequence length="118" mass="12739">MPRRPPPSPLRLCNGPLPPRGAPRHKLPDLPRPIFIPTCNRPPGSVPSANPIQVPLASAPSSREERSYHGHWSAFGGGVIVDIAPPPRAVHNPVAIWGFQAVIGSQFQYSPLILPTQL</sequence>
<keyword evidence="3" id="KW-1185">Reference proteome</keyword>